<feature type="compositionally biased region" description="Basic and acidic residues" evidence="3">
    <location>
        <begin position="102"/>
        <end position="207"/>
    </location>
</feature>
<dbReference type="GO" id="GO:0005634">
    <property type="term" value="C:nucleus"/>
    <property type="evidence" value="ECO:0007669"/>
    <property type="project" value="TreeGrafter"/>
</dbReference>
<dbReference type="AlphaFoldDB" id="A0A9D4X865"/>
<dbReference type="PANTHER" id="PTHR48024:SF56">
    <property type="entry name" value="HETEROGENEOUS NUCLEAR RIBONUCLEOPROTEIN A0"/>
    <property type="match status" value="1"/>
</dbReference>
<evidence type="ECO:0000259" key="4">
    <source>
        <dbReference type="PROSITE" id="PS50102"/>
    </source>
</evidence>
<evidence type="ECO:0000256" key="1">
    <source>
        <dbReference type="ARBA" id="ARBA00022884"/>
    </source>
</evidence>
<dbReference type="CDD" id="cd00590">
    <property type="entry name" value="RRM_SF"/>
    <property type="match status" value="1"/>
</dbReference>
<dbReference type="Pfam" id="PF00076">
    <property type="entry name" value="RRM_1"/>
    <property type="match status" value="1"/>
</dbReference>
<feature type="compositionally biased region" description="Basic and acidic residues" evidence="3">
    <location>
        <begin position="215"/>
        <end position="269"/>
    </location>
</feature>
<dbReference type="GO" id="GO:0005739">
    <property type="term" value="C:mitochondrion"/>
    <property type="evidence" value="ECO:0007669"/>
    <property type="project" value="TreeGrafter"/>
</dbReference>
<feature type="region of interest" description="Disordered" evidence="3">
    <location>
        <begin position="80"/>
        <end position="296"/>
    </location>
</feature>
<evidence type="ECO:0000256" key="2">
    <source>
        <dbReference type="PROSITE-ProRule" id="PRU00176"/>
    </source>
</evidence>
<evidence type="ECO:0000256" key="3">
    <source>
        <dbReference type="SAM" id="MobiDB-lite"/>
    </source>
</evidence>
<keyword evidence="1 2" id="KW-0694">RNA-binding</keyword>
<dbReference type="EMBL" id="JAMSHJ010000004">
    <property type="protein sequence ID" value="KAI5416368.1"/>
    <property type="molecule type" value="Genomic_DNA"/>
</dbReference>
<dbReference type="GO" id="GO:0003723">
    <property type="term" value="F:RNA binding"/>
    <property type="evidence" value="ECO:0007669"/>
    <property type="project" value="UniProtKB-UniRule"/>
</dbReference>
<sequence>MTLDDDSSIYVGGLPYDATEDTIRTVFNLYGAILDVKIINDQRTVGKCYCFVTFTNPRSAIDAINDMNGRSISGRVVKVNGVKSRGGGGGGGGGGSGGRSNFGRERERYYHHNDERNGDWDHGRDREIRDQDYGRGSGRDHIREQNYDHGIEKDGYRSRGSDWNRHGDRSRDRERSRDRDRSRDHDRVRDRRVEHVQDYGDQARESMLDDDWNRDDDRAENQQENNRVHGGDVDRDHNLDVGADRKMDRVSDHDKSFDEPKREPSRRNIDLNVTNENSPSDSTDDHNEEAEDELEQSMQELDKLKKEVSKLEERVEERRLNVTELQKHSKKLEDAVITAKKQSLYRQMQLTKLHECFLKVQDSTERLKTSEKEFQALVDSVMFESDGDGSLGQLTNGSLDGK</sequence>
<dbReference type="Gene3D" id="3.30.70.330">
    <property type="match status" value="1"/>
</dbReference>
<dbReference type="Gramene" id="Psat04G0143700-T1">
    <property type="protein sequence ID" value="KAI5416368.1"/>
    <property type="gene ID" value="KIW84_041437"/>
</dbReference>
<name>A0A9D4X865_PEA</name>
<dbReference type="InterPro" id="IPR035979">
    <property type="entry name" value="RBD_domain_sf"/>
</dbReference>
<dbReference type="InterPro" id="IPR012677">
    <property type="entry name" value="Nucleotide-bd_a/b_plait_sf"/>
</dbReference>
<dbReference type="InterPro" id="IPR000504">
    <property type="entry name" value="RRM_dom"/>
</dbReference>
<feature type="compositionally biased region" description="Polar residues" evidence="3">
    <location>
        <begin position="271"/>
        <end position="281"/>
    </location>
</feature>
<dbReference type="InterPro" id="IPR050886">
    <property type="entry name" value="RNA-binding_reg"/>
</dbReference>
<reference evidence="5 6" key="1">
    <citation type="journal article" date="2022" name="Nat. Genet.">
        <title>Improved pea reference genome and pan-genome highlight genomic features and evolutionary characteristics.</title>
        <authorList>
            <person name="Yang T."/>
            <person name="Liu R."/>
            <person name="Luo Y."/>
            <person name="Hu S."/>
            <person name="Wang D."/>
            <person name="Wang C."/>
            <person name="Pandey M.K."/>
            <person name="Ge S."/>
            <person name="Xu Q."/>
            <person name="Li N."/>
            <person name="Li G."/>
            <person name="Huang Y."/>
            <person name="Saxena R.K."/>
            <person name="Ji Y."/>
            <person name="Li M."/>
            <person name="Yan X."/>
            <person name="He Y."/>
            <person name="Liu Y."/>
            <person name="Wang X."/>
            <person name="Xiang C."/>
            <person name="Varshney R.K."/>
            <person name="Ding H."/>
            <person name="Gao S."/>
            <person name="Zong X."/>
        </authorList>
    </citation>
    <scope>NUCLEOTIDE SEQUENCE [LARGE SCALE GENOMIC DNA]</scope>
    <source>
        <strain evidence="5 6">cv. Zhongwan 6</strain>
    </source>
</reference>
<dbReference type="Proteomes" id="UP001058974">
    <property type="component" value="Chromosome 4"/>
</dbReference>
<dbReference type="OrthoDB" id="272703at2759"/>
<comment type="caution">
    <text evidence="5">The sequence shown here is derived from an EMBL/GenBank/DDBJ whole genome shotgun (WGS) entry which is preliminary data.</text>
</comment>
<dbReference type="PROSITE" id="PS50102">
    <property type="entry name" value="RRM"/>
    <property type="match status" value="1"/>
</dbReference>
<feature type="domain" description="RRM" evidence="4">
    <location>
        <begin position="7"/>
        <end position="84"/>
    </location>
</feature>
<accession>A0A9D4X865</accession>
<dbReference type="PANTHER" id="PTHR48024">
    <property type="entry name" value="GEO13361P1-RELATED"/>
    <property type="match status" value="1"/>
</dbReference>
<feature type="compositionally biased region" description="Acidic residues" evidence="3">
    <location>
        <begin position="286"/>
        <end position="295"/>
    </location>
</feature>
<dbReference type="SUPFAM" id="SSF54928">
    <property type="entry name" value="RNA-binding domain, RBD"/>
    <property type="match status" value="1"/>
</dbReference>
<evidence type="ECO:0000313" key="5">
    <source>
        <dbReference type="EMBL" id="KAI5416368.1"/>
    </source>
</evidence>
<organism evidence="5 6">
    <name type="scientific">Pisum sativum</name>
    <name type="common">Garden pea</name>
    <name type="synonym">Lathyrus oleraceus</name>
    <dbReference type="NCBI Taxonomy" id="3888"/>
    <lineage>
        <taxon>Eukaryota</taxon>
        <taxon>Viridiplantae</taxon>
        <taxon>Streptophyta</taxon>
        <taxon>Embryophyta</taxon>
        <taxon>Tracheophyta</taxon>
        <taxon>Spermatophyta</taxon>
        <taxon>Magnoliopsida</taxon>
        <taxon>eudicotyledons</taxon>
        <taxon>Gunneridae</taxon>
        <taxon>Pentapetalae</taxon>
        <taxon>rosids</taxon>
        <taxon>fabids</taxon>
        <taxon>Fabales</taxon>
        <taxon>Fabaceae</taxon>
        <taxon>Papilionoideae</taxon>
        <taxon>50 kb inversion clade</taxon>
        <taxon>NPAAA clade</taxon>
        <taxon>Hologalegina</taxon>
        <taxon>IRL clade</taxon>
        <taxon>Fabeae</taxon>
        <taxon>Lathyrus</taxon>
    </lineage>
</organism>
<dbReference type="SMART" id="SM00360">
    <property type="entry name" value="RRM"/>
    <property type="match status" value="1"/>
</dbReference>
<proteinExistence type="predicted"/>
<keyword evidence="6" id="KW-1185">Reference proteome</keyword>
<protein>
    <recommendedName>
        <fullName evidence="4">RRM domain-containing protein</fullName>
    </recommendedName>
</protein>
<dbReference type="Gramene" id="PSAT_LOCUS18008_t1">
    <property type="protein sequence ID" value="CAL5198557.1"/>
    <property type="gene ID" value="PSAT_LOCUS18008"/>
</dbReference>
<feature type="compositionally biased region" description="Gly residues" evidence="3">
    <location>
        <begin position="84"/>
        <end position="100"/>
    </location>
</feature>
<evidence type="ECO:0000313" key="6">
    <source>
        <dbReference type="Proteomes" id="UP001058974"/>
    </source>
</evidence>
<gene>
    <name evidence="5" type="ORF">KIW84_041437</name>
</gene>
<dbReference type="Gramene" id="Psat4g042200.1">
    <property type="protein sequence ID" value="Psat4g042200.1.cds"/>
    <property type="gene ID" value="Psat4g042200"/>
</dbReference>